<reference evidence="2 3" key="1">
    <citation type="submission" date="2022-04" db="EMBL/GenBank/DDBJ databases">
        <authorList>
            <person name="Grouzdev D.S."/>
            <person name="Pantiukh K.S."/>
            <person name="Krutkina M.S."/>
        </authorList>
    </citation>
    <scope>NUCLEOTIDE SEQUENCE [LARGE SCALE GENOMIC DNA]</scope>
    <source>
        <strain evidence="2 3">Jip08</strain>
    </source>
</reference>
<keyword evidence="1" id="KW-0472">Membrane</keyword>
<protein>
    <submittedName>
        <fullName evidence="2">Uncharacterized protein</fullName>
    </submittedName>
</protein>
<dbReference type="EMBL" id="JALKCG010000007">
    <property type="protein sequence ID" value="MCK0209444.1"/>
    <property type="molecule type" value="Genomic_DNA"/>
</dbReference>
<dbReference type="RefSeq" id="WP_247201954.1">
    <property type="nucleotide sequence ID" value="NZ_JALKCG010000007.1"/>
</dbReference>
<evidence type="ECO:0000256" key="1">
    <source>
        <dbReference type="SAM" id="Phobius"/>
    </source>
</evidence>
<feature type="transmembrane region" description="Helical" evidence="1">
    <location>
        <begin position="6"/>
        <end position="29"/>
    </location>
</feature>
<comment type="caution">
    <text evidence="2">The sequence shown here is derived from an EMBL/GenBank/DDBJ whole genome shotgun (WGS) entry which is preliminary data.</text>
</comment>
<proteinExistence type="predicted"/>
<feature type="transmembrane region" description="Helical" evidence="1">
    <location>
        <begin position="176"/>
        <end position="192"/>
    </location>
</feature>
<evidence type="ECO:0000313" key="3">
    <source>
        <dbReference type="Proteomes" id="UP001202867"/>
    </source>
</evidence>
<accession>A0ABT0DQ88</accession>
<sequence length="203" mass="22201">MGSELALAAVATVVQAAALGLFPFALLAACCRAINAAQDCQLPATPYIELMALAIGIFAGGIVIHANVHWALLDPGEIFRRGGPWDMSFGQFLAGPANPLAYDLSTILVRPFSGRLPSLAGLAVLLLGGLVFYVPVLKYRTRRAFAHGLRNVLIVIWGTWATVYLFFYAGWLANRLNFWIFLVLLVVVGYLRRRTERVVLKIT</sequence>
<reference evidence="3" key="2">
    <citation type="submission" date="2023-07" db="EMBL/GenBank/DDBJ databases">
        <title>Ancylobacter moscoviensis sp. nov., facultatively methylotrophic bacteria from activated sludge and the reclassification of Starkeya novella (Starkey 1934) Kelly et al. 2000 as Ancylobacter novellus comb. nov., Starkeya koreensis Im et al. 2006 as Ancylobacter koreensis comb.nov., Angulomicrobium tetraedrale Vasil'eva et al. 1986 as Ancylobacter tetraedralis comb. nov., Angulomicrobium amanitiforme Fritz et al. 2004 as Ancylobacter amanitiformis comb. nov. and Methylorhabdus multivorans Doronina et al. 1996 as Ancylobacter multivorans comb. nov. and emended description of the genus Ancylobacter.</title>
        <authorList>
            <person name="Doronina N."/>
            <person name="Chemodurova A."/>
            <person name="Grouzdev D."/>
            <person name="Koziaeva V."/>
            <person name="Shi W."/>
            <person name="Wu L."/>
            <person name="Kaparullina E."/>
        </authorList>
    </citation>
    <scope>NUCLEOTIDE SEQUENCE [LARGE SCALE GENOMIC DNA]</scope>
    <source>
        <strain evidence="3">Jip08</strain>
    </source>
</reference>
<name>A0ABT0DQ88_9HYPH</name>
<evidence type="ECO:0000313" key="2">
    <source>
        <dbReference type="EMBL" id="MCK0209444.1"/>
    </source>
</evidence>
<keyword evidence="1" id="KW-1133">Transmembrane helix</keyword>
<feature type="transmembrane region" description="Helical" evidence="1">
    <location>
        <begin position="149"/>
        <end position="170"/>
    </location>
</feature>
<keyword evidence="1" id="KW-0812">Transmembrane</keyword>
<gene>
    <name evidence="2" type="ORF">MWN33_15525</name>
</gene>
<keyword evidence="3" id="KW-1185">Reference proteome</keyword>
<feature type="transmembrane region" description="Helical" evidence="1">
    <location>
        <begin position="118"/>
        <end position="137"/>
    </location>
</feature>
<organism evidence="2 3">
    <name type="scientific">Ancylobacter koreensis</name>
    <dbReference type="NCBI Taxonomy" id="266121"/>
    <lineage>
        <taxon>Bacteria</taxon>
        <taxon>Pseudomonadati</taxon>
        <taxon>Pseudomonadota</taxon>
        <taxon>Alphaproteobacteria</taxon>
        <taxon>Hyphomicrobiales</taxon>
        <taxon>Xanthobacteraceae</taxon>
        <taxon>Ancylobacter</taxon>
    </lineage>
</organism>
<dbReference type="Proteomes" id="UP001202867">
    <property type="component" value="Unassembled WGS sequence"/>
</dbReference>
<feature type="transmembrane region" description="Helical" evidence="1">
    <location>
        <begin position="50"/>
        <end position="72"/>
    </location>
</feature>